<accession>A0A803N7D7</accession>
<dbReference type="AlphaFoldDB" id="A0A803N7D7"/>
<dbReference type="InterPro" id="IPR002885">
    <property type="entry name" value="PPR_rpt"/>
</dbReference>
<dbReference type="NCBIfam" id="TIGR00756">
    <property type="entry name" value="PPR"/>
    <property type="match status" value="1"/>
</dbReference>
<protein>
    <recommendedName>
        <fullName evidence="6">Pentatricopeptide repeat-containing protein</fullName>
    </recommendedName>
</protein>
<dbReference type="PANTHER" id="PTHR47447:SF28">
    <property type="entry name" value="PENTACOTRIPEPTIDE-REPEAT REGION OF PRORP DOMAIN-CONTAINING PROTEIN"/>
    <property type="match status" value="1"/>
</dbReference>
<evidence type="ECO:0000313" key="4">
    <source>
        <dbReference type="EnsemblPlants" id="AUR62041691-RA:cds"/>
    </source>
</evidence>
<keyword evidence="2" id="KW-0677">Repeat</keyword>
<dbReference type="Gramene" id="AUR62041691-RA">
    <property type="protein sequence ID" value="AUR62041691-RA:cds"/>
    <property type="gene ID" value="AUR62041691"/>
</dbReference>
<feature type="repeat" description="PPR" evidence="3">
    <location>
        <begin position="20"/>
        <end position="54"/>
    </location>
</feature>
<dbReference type="Gene3D" id="1.25.40.10">
    <property type="entry name" value="Tetratricopeptide repeat domain"/>
    <property type="match status" value="2"/>
</dbReference>
<dbReference type="PANTHER" id="PTHR47447">
    <property type="entry name" value="OS03G0856100 PROTEIN"/>
    <property type="match status" value="1"/>
</dbReference>
<feature type="repeat" description="PPR" evidence="3">
    <location>
        <begin position="90"/>
        <end position="124"/>
    </location>
</feature>
<evidence type="ECO:0000313" key="5">
    <source>
        <dbReference type="Proteomes" id="UP000596660"/>
    </source>
</evidence>
<evidence type="ECO:0000256" key="1">
    <source>
        <dbReference type="ARBA" id="ARBA00007626"/>
    </source>
</evidence>
<organism evidence="4 5">
    <name type="scientific">Chenopodium quinoa</name>
    <name type="common">Quinoa</name>
    <dbReference type="NCBI Taxonomy" id="63459"/>
    <lineage>
        <taxon>Eukaryota</taxon>
        <taxon>Viridiplantae</taxon>
        <taxon>Streptophyta</taxon>
        <taxon>Embryophyta</taxon>
        <taxon>Tracheophyta</taxon>
        <taxon>Spermatophyta</taxon>
        <taxon>Magnoliopsida</taxon>
        <taxon>eudicotyledons</taxon>
        <taxon>Gunneridae</taxon>
        <taxon>Pentapetalae</taxon>
        <taxon>Caryophyllales</taxon>
        <taxon>Chenopodiaceae</taxon>
        <taxon>Chenopodioideae</taxon>
        <taxon>Atripliceae</taxon>
        <taxon>Chenopodium</taxon>
    </lineage>
</organism>
<evidence type="ECO:0000256" key="3">
    <source>
        <dbReference type="PROSITE-ProRule" id="PRU00708"/>
    </source>
</evidence>
<reference evidence="4" key="2">
    <citation type="submission" date="2021-03" db="UniProtKB">
        <authorList>
            <consortium name="EnsemblPlants"/>
        </authorList>
    </citation>
    <scope>IDENTIFICATION</scope>
</reference>
<name>A0A803N7D7_CHEQI</name>
<sequence length="252" mass="28857">MMEEAEDLFYEMQNRNLKPTTITYAALLNGYNRTGNGLKLISLFNDLLTSGVMPDEVVYSLMVDTYRREGNWKRVFQMMDELSLKGLTLKENVWDSLVETLSQKDQFSEVLQLLDDMEQQGLMLSSSTCMNLIRALSQSRHSDKAAKVLDTLVQFRWVPNCTSLNDFNQIHDQDNFQSSDSLSGQRALNVANLVEGFGKDFMLLLHVEKDREKVTLWPSVWQATKVLINSKECNMVKSIQLYITALSLNSTM</sequence>
<dbReference type="PROSITE" id="PS51375">
    <property type="entry name" value="PPR"/>
    <property type="match status" value="3"/>
</dbReference>
<dbReference type="Proteomes" id="UP000596660">
    <property type="component" value="Unplaced"/>
</dbReference>
<reference evidence="4" key="1">
    <citation type="journal article" date="2017" name="Nature">
        <title>The genome of Chenopodium quinoa.</title>
        <authorList>
            <person name="Jarvis D.E."/>
            <person name="Ho Y.S."/>
            <person name="Lightfoot D.J."/>
            <person name="Schmoeckel S.M."/>
            <person name="Li B."/>
            <person name="Borm T.J.A."/>
            <person name="Ohyanagi H."/>
            <person name="Mineta K."/>
            <person name="Michell C.T."/>
            <person name="Saber N."/>
            <person name="Kharbatia N.M."/>
            <person name="Rupper R.R."/>
            <person name="Sharp A.R."/>
            <person name="Dally N."/>
            <person name="Boughton B.A."/>
            <person name="Woo Y.H."/>
            <person name="Gao G."/>
            <person name="Schijlen E.G.W.M."/>
            <person name="Guo X."/>
            <person name="Momin A.A."/>
            <person name="Negrao S."/>
            <person name="Al-Babili S."/>
            <person name="Gehring C."/>
            <person name="Roessner U."/>
            <person name="Jung C."/>
            <person name="Murphy K."/>
            <person name="Arold S.T."/>
            <person name="Gojobori T."/>
            <person name="van der Linden C.G."/>
            <person name="van Loo E.N."/>
            <person name="Jellen E.N."/>
            <person name="Maughan P.J."/>
            <person name="Tester M."/>
        </authorList>
    </citation>
    <scope>NUCLEOTIDE SEQUENCE [LARGE SCALE GENOMIC DNA]</scope>
    <source>
        <strain evidence="4">cv. PI 614886</strain>
    </source>
</reference>
<dbReference type="InterPro" id="IPR011990">
    <property type="entry name" value="TPR-like_helical_dom_sf"/>
</dbReference>
<keyword evidence="5" id="KW-1185">Reference proteome</keyword>
<dbReference type="EnsemblPlants" id="AUR62041691-RA">
    <property type="protein sequence ID" value="AUR62041691-RA:cds"/>
    <property type="gene ID" value="AUR62041691"/>
</dbReference>
<evidence type="ECO:0008006" key="6">
    <source>
        <dbReference type="Google" id="ProtNLM"/>
    </source>
</evidence>
<feature type="repeat" description="PPR" evidence="3">
    <location>
        <begin position="55"/>
        <end position="89"/>
    </location>
</feature>
<comment type="similarity">
    <text evidence="1">Belongs to the PPR family. P subfamily.</text>
</comment>
<dbReference type="OMA" id="WILHTTT"/>
<evidence type="ECO:0000256" key="2">
    <source>
        <dbReference type="ARBA" id="ARBA00022737"/>
    </source>
</evidence>
<proteinExistence type="inferred from homology"/>
<dbReference type="Pfam" id="PF13812">
    <property type="entry name" value="PPR_3"/>
    <property type="match status" value="2"/>
</dbReference>